<evidence type="ECO:0000256" key="1">
    <source>
        <dbReference type="ARBA" id="ARBA00022741"/>
    </source>
</evidence>
<evidence type="ECO:0000313" key="5">
    <source>
        <dbReference type="EMBL" id="MED5052858.1"/>
    </source>
</evidence>
<feature type="domain" description="Carboxyltransferase" evidence="4">
    <location>
        <begin position="3"/>
        <end position="206"/>
    </location>
</feature>
<dbReference type="InterPro" id="IPR010016">
    <property type="entry name" value="PxpB"/>
</dbReference>
<dbReference type="RefSeq" id="WP_183186933.1">
    <property type="nucleotide sequence ID" value="NZ_JACIDF010000008.1"/>
</dbReference>
<dbReference type="GO" id="GO:0017168">
    <property type="term" value="F:5-oxoprolinase (ATP-hydrolyzing) activity"/>
    <property type="evidence" value="ECO:0007669"/>
    <property type="project" value="UniProtKB-EC"/>
</dbReference>
<accession>A0ABD5IYD7</accession>
<dbReference type="PANTHER" id="PTHR34698">
    <property type="entry name" value="5-OXOPROLINASE SUBUNIT B"/>
    <property type="match status" value="1"/>
</dbReference>
<dbReference type="Pfam" id="PF02682">
    <property type="entry name" value="CT_C_D"/>
    <property type="match status" value="1"/>
</dbReference>
<dbReference type="AlphaFoldDB" id="A0ABD5IYD7"/>
<gene>
    <name evidence="5" type="primary">pxpB</name>
    <name evidence="5" type="ORF">P9850_13685</name>
</gene>
<protein>
    <submittedName>
        <fullName evidence="5">5-oxoprolinase subunit PxpB</fullName>
        <ecNumber evidence="5">3.5.2.9</ecNumber>
    </submittedName>
</protein>
<dbReference type="NCBIfam" id="TIGR00370">
    <property type="entry name" value="5-oxoprolinase subunit PxpB"/>
    <property type="match status" value="1"/>
</dbReference>
<keyword evidence="2 5" id="KW-0378">Hydrolase</keyword>
<comment type="caution">
    <text evidence="5">The sequence shown here is derived from an EMBL/GenBank/DDBJ whole genome shotgun (WGS) entry which is preliminary data.</text>
</comment>
<dbReference type="InterPro" id="IPR003833">
    <property type="entry name" value="CT_C_D"/>
</dbReference>
<dbReference type="GO" id="GO:0005524">
    <property type="term" value="F:ATP binding"/>
    <property type="evidence" value="ECO:0007669"/>
    <property type="project" value="UniProtKB-KW"/>
</dbReference>
<dbReference type="Proteomes" id="UP001339962">
    <property type="component" value="Unassembled WGS sequence"/>
</dbReference>
<dbReference type="PANTHER" id="PTHR34698:SF2">
    <property type="entry name" value="5-OXOPROLINASE SUBUNIT B"/>
    <property type="match status" value="1"/>
</dbReference>
<dbReference type="SMART" id="SM00796">
    <property type="entry name" value="AHS1"/>
    <property type="match status" value="1"/>
</dbReference>
<dbReference type="InterPro" id="IPR029000">
    <property type="entry name" value="Cyclophilin-like_dom_sf"/>
</dbReference>
<proteinExistence type="predicted"/>
<dbReference type="SUPFAM" id="SSF50891">
    <property type="entry name" value="Cyclophilin-like"/>
    <property type="match status" value="1"/>
</dbReference>
<name>A0ABD5IYD7_9BACL</name>
<keyword evidence="1" id="KW-0547">Nucleotide-binding</keyword>
<dbReference type="Gene3D" id="2.40.100.10">
    <property type="entry name" value="Cyclophilin-like"/>
    <property type="match status" value="1"/>
</dbReference>
<evidence type="ECO:0000256" key="2">
    <source>
        <dbReference type="ARBA" id="ARBA00022801"/>
    </source>
</evidence>
<sequence length="233" mass="25752">MRYTMFPLSENALTIRFSNEISDEAHERVQKLTRLLRCEAMEGIIDIVPAFSSVTVYYNPLVLGTYEQASRDISEKVEGMERAASALAGRTVVIPVCYGGEFGPDLLEVAQYHGITEEEVIRLHSAGTYKVYMIGFAPGFAYLGGLPSQLATPRRAVPRLLVPEGSVGIADRQTGVYPLATPGGWQIIGKTPLSLFCAERQPPSLLQAGDVVQFHPMTEKEYRMWKNNGDFCS</sequence>
<reference evidence="5 6" key="1">
    <citation type="submission" date="2023-03" db="EMBL/GenBank/DDBJ databases">
        <title>Bacillus Genome Sequencing.</title>
        <authorList>
            <person name="Dunlap C."/>
        </authorList>
    </citation>
    <scope>NUCLEOTIDE SEQUENCE [LARGE SCALE GENOMIC DNA]</scope>
    <source>
        <strain evidence="5 6">NRS-38</strain>
    </source>
</reference>
<evidence type="ECO:0000313" key="6">
    <source>
        <dbReference type="Proteomes" id="UP001339962"/>
    </source>
</evidence>
<dbReference type="EC" id="3.5.2.9" evidence="5"/>
<organism evidence="5 6">
    <name type="scientific">Anoxybacteroides rupiense</name>
    <dbReference type="NCBI Taxonomy" id="311460"/>
    <lineage>
        <taxon>Bacteria</taxon>
        <taxon>Bacillati</taxon>
        <taxon>Bacillota</taxon>
        <taxon>Bacilli</taxon>
        <taxon>Bacillales</taxon>
        <taxon>Anoxybacillaceae</taxon>
        <taxon>Anoxybacteroides</taxon>
    </lineage>
</organism>
<dbReference type="SUPFAM" id="SSF160467">
    <property type="entry name" value="PH0987 N-terminal domain-like"/>
    <property type="match status" value="1"/>
</dbReference>
<dbReference type="Gene3D" id="3.30.1360.40">
    <property type="match status" value="1"/>
</dbReference>
<evidence type="ECO:0000256" key="3">
    <source>
        <dbReference type="ARBA" id="ARBA00022840"/>
    </source>
</evidence>
<keyword evidence="3" id="KW-0067">ATP-binding</keyword>
<dbReference type="EMBL" id="JARTLI010000036">
    <property type="protein sequence ID" value="MED5052858.1"/>
    <property type="molecule type" value="Genomic_DNA"/>
</dbReference>
<evidence type="ECO:0000259" key="4">
    <source>
        <dbReference type="SMART" id="SM00796"/>
    </source>
</evidence>